<evidence type="ECO:0000256" key="1">
    <source>
        <dbReference type="ARBA" id="ARBA00012513"/>
    </source>
</evidence>
<keyword evidence="11" id="KW-1185">Reference proteome</keyword>
<name>A0A5S9IRU6_UABAM</name>
<organism evidence="10 11">
    <name type="scientific">Uabimicrobium amorphum</name>
    <dbReference type="NCBI Taxonomy" id="2596890"/>
    <lineage>
        <taxon>Bacteria</taxon>
        <taxon>Pseudomonadati</taxon>
        <taxon>Planctomycetota</taxon>
        <taxon>Candidatus Uabimicrobiia</taxon>
        <taxon>Candidatus Uabimicrobiales</taxon>
        <taxon>Candidatus Uabimicrobiaceae</taxon>
        <taxon>Candidatus Uabimicrobium</taxon>
    </lineage>
</organism>
<feature type="domain" description="Protein kinase" evidence="9">
    <location>
        <begin position="131"/>
        <end position="390"/>
    </location>
</feature>
<keyword evidence="5 10" id="KW-0418">Kinase</keyword>
<dbReference type="RefSeq" id="WP_151970502.1">
    <property type="nucleotide sequence ID" value="NZ_AP019860.1"/>
</dbReference>
<evidence type="ECO:0000256" key="5">
    <source>
        <dbReference type="ARBA" id="ARBA00022777"/>
    </source>
</evidence>
<dbReference type="PROSITE" id="PS50011">
    <property type="entry name" value="PROTEIN_KINASE_DOM"/>
    <property type="match status" value="1"/>
</dbReference>
<dbReference type="GO" id="GO:0005524">
    <property type="term" value="F:ATP binding"/>
    <property type="evidence" value="ECO:0007669"/>
    <property type="project" value="UniProtKB-UniRule"/>
</dbReference>
<dbReference type="GO" id="GO:0004674">
    <property type="term" value="F:protein serine/threonine kinase activity"/>
    <property type="evidence" value="ECO:0007669"/>
    <property type="project" value="UniProtKB-KW"/>
</dbReference>
<evidence type="ECO:0000256" key="8">
    <source>
        <dbReference type="SAM" id="Phobius"/>
    </source>
</evidence>
<proteinExistence type="predicted"/>
<dbReference type="SUPFAM" id="SSF56112">
    <property type="entry name" value="Protein kinase-like (PK-like)"/>
    <property type="match status" value="1"/>
</dbReference>
<evidence type="ECO:0000259" key="9">
    <source>
        <dbReference type="PROSITE" id="PS50011"/>
    </source>
</evidence>
<evidence type="ECO:0000313" key="10">
    <source>
        <dbReference type="EMBL" id="BBM86446.1"/>
    </source>
</evidence>
<dbReference type="Gene3D" id="1.10.510.10">
    <property type="entry name" value="Transferase(Phosphotransferase) domain 1"/>
    <property type="match status" value="1"/>
</dbReference>
<evidence type="ECO:0000256" key="7">
    <source>
        <dbReference type="PROSITE-ProRule" id="PRU10141"/>
    </source>
</evidence>
<dbReference type="CDD" id="cd14014">
    <property type="entry name" value="STKc_PknB_like"/>
    <property type="match status" value="1"/>
</dbReference>
<dbReference type="Proteomes" id="UP000326354">
    <property type="component" value="Chromosome"/>
</dbReference>
<protein>
    <recommendedName>
        <fullName evidence="1">non-specific serine/threonine protein kinase</fullName>
        <ecNumber evidence="1">2.7.11.1</ecNumber>
    </recommendedName>
</protein>
<reference evidence="10 11" key="1">
    <citation type="submission" date="2019-08" db="EMBL/GenBank/DDBJ databases">
        <title>Complete genome sequence of Candidatus Uab amorphum.</title>
        <authorList>
            <person name="Shiratori T."/>
            <person name="Suzuki S."/>
            <person name="Kakizawa Y."/>
            <person name="Ishida K."/>
        </authorList>
    </citation>
    <scope>NUCLEOTIDE SEQUENCE [LARGE SCALE GENOMIC DNA]</scope>
    <source>
        <strain evidence="10 11">SRT547</strain>
    </source>
</reference>
<dbReference type="FunFam" id="1.10.510.10:FF:000021">
    <property type="entry name" value="Serine/threonine protein kinase"/>
    <property type="match status" value="1"/>
</dbReference>
<evidence type="ECO:0000256" key="4">
    <source>
        <dbReference type="ARBA" id="ARBA00022741"/>
    </source>
</evidence>
<dbReference type="PROSITE" id="PS00108">
    <property type="entry name" value="PROTEIN_KINASE_ST"/>
    <property type="match status" value="1"/>
</dbReference>
<keyword evidence="6 7" id="KW-0067">ATP-binding</keyword>
<dbReference type="KEGG" id="uam:UABAM_04832"/>
<keyword evidence="2" id="KW-0723">Serine/threonine-protein kinase</keyword>
<dbReference type="SMART" id="SM00220">
    <property type="entry name" value="S_TKc"/>
    <property type="match status" value="1"/>
</dbReference>
<dbReference type="InterPro" id="IPR011009">
    <property type="entry name" value="Kinase-like_dom_sf"/>
</dbReference>
<evidence type="ECO:0000256" key="2">
    <source>
        <dbReference type="ARBA" id="ARBA00022527"/>
    </source>
</evidence>
<feature type="binding site" evidence="7">
    <location>
        <position position="160"/>
    </location>
    <ligand>
        <name>ATP</name>
        <dbReference type="ChEBI" id="CHEBI:30616"/>
    </ligand>
</feature>
<feature type="transmembrane region" description="Helical" evidence="8">
    <location>
        <begin position="410"/>
        <end position="432"/>
    </location>
</feature>
<dbReference type="OrthoDB" id="9788659at2"/>
<dbReference type="Pfam" id="PF00069">
    <property type="entry name" value="Pkinase"/>
    <property type="match status" value="1"/>
</dbReference>
<accession>A0A5S9IRU6</accession>
<dbReference type="InterPro" id="IPR017441">
    <property type="entry name" value="Protein_kinase_ATP_BS"/>
</dbReference>
<evidence type="ECO:0000313" key="11">
    <source>
        <dbReference type="Proteomes" id="UP000326354"/>
    </source>
</evidence>
<keyword evidence="8" id="KW-0472">Membrane</keyword>
<keyword evidence="8" id="KW-1133">Transmembrane helix</keyword>
<keyword evidence="8" id="KW-0812">Transmembrane</keyword>
<dbReference type="PANTHER" id="PTHR43289:SF6">
    <property type="entry name" value="SERINE_THREONINE-PROTEIN KINASE NEKL-3"/>
    <property type="match status" value="1"/>
</dbReference>
<keyword evidence="4 7" id="KW-0547">Nucleotide-binding</keyword>
<dbReference type="EMBL" id="AP019860">
    <property type="protein sequence ID" value="BBM86446.1"/>
    <property type="molecule type" value="Genomic_DNA"/>
</dbReference>
<evidence type="ECO:0000256" key="3">
    <source>
        <dbReference type="ARBA" id="ARBA00022679"/>
    </source>
</evidence>
<dbReference type="PROSITE" id="PS00107">
    <property type="entry name" value="PROTEIN_KINASE_ATP"/>
    <property type="match status" value="1"/>
</dbReference>
<gene>
    <name evidence="10" type="ORF">UABAM_04832</name>
</gene>
<dbReference type="PANTHER" id="PTHR43289">
    <property type="entry name" value="MITOGEN-ACTIVATED PROTEIN KINASE KINASE KINASE 20-RELATED"/>
    <property type="match status" value="1"/>
</dbReference>
<dbReference type="InterPro" id="IPR008271">
    <property type="entry name" value="Ser/Thr_kinase_AS"/>
</dbReference>
<dbReference type="Gene3D" id="3.30.200.20">
    <property type="entry name" value="Phosphorylase Kinase, domain 1"/>
    <property type="match status" value="1"/>
</dbReference>
<sequence length="777" mass="88803">MDAKDALFAHAAVSFGYISEEQLGRYAQELAVRRKKNKAISLENLLVEQKIFTSQKVAEIYAKVSQNLQVDGGERHSKTLTMCDDQPQVSFTIAPGSMSKSKESGQGLAIQSQEQESIFLGNAIGQKLGRYVITGRLGRGGMGIVYKAKDETLKRAVAIKVLINSQIDSVHSERFVREAQTVASLNHPNIMQIHDISKLGNNYYLVVEFIDGEPLSAIIKRQAPLDIVRTLTLIKKVAEGLDAAHKLKIIHRDIKPANIMISSNDEPKVTDFGLAKMPSAASLSHTGQVVGTPSYMAPEQVEGKPVDNRSDLYSLGITFYEMLCGNLPLKGDNLYNIMMSHVHKEPTPIQKYNQKIDDALASIVAKMMAKKPEDRFQNGKQIVEAINEYMQHGKKRVHKVAAPPKKKRSWFSVLVMLILLAGAGLFAMERFYPQHKFSQKIRSGVVIAKKKIMDTLQSFKDKKPREKYPVKFTVEDPFYASHEFLISIMRETKDDFVRIKRHTPKLPAGKYVYKIEKQGYKPLSKSFEVRAGKELHIHEKMEVLPRKIDFSIIDIKTEKEISPEKIVVNGQILEGNVILPGKVVIHVEFEHYESIALEKMILPSDKTYTVKVKLALVVKKPIIEDITYELTCIKREEDRFKFFVDEKPLQLDHISETQQLTVFSAKLPRSARKLRVEHAYYFTEITLEPNKKQINVVFQNTTDDRILNYLKQLDSGKTLETISHLIYREDFQFSRQLVKNLMDLMKNLRFKEQYQYRYRSSLINELRLKKIEDNNGK</sequence>
<evidence type="ECO:0000256" key="6">
    <source>
        <dbReference type="ARBA" id="ARBA00022840"/>
    </source>
</evidence>
<dbReference type="EC" id="2.7.11.1" evidence="1"/>
<keyword evidence="3" id="KW-0808">Transferase</keyword>
<dbReference type="InterPro" id="IPR000719">
    <property type="entry name" value="Prot_kinase_dom"/>
</dbReference>
<dbReference type="AlphaFoldDB" id="A0A5S9IRU6"/>